<dbReference type="Proteomes" id="UP000475928">
    <property type="component" value="Unassembled WGS sequence"/>
</dbReference>
<feature type="transmembrane region" description="Helical" evidence="1">
    <location>
        <begin position="133"/>
        <end position="150"/>
    </location>
</feature>
<dbReference type="RefSeq" id="WP_172357290.1">
    <property type="nucleotide sequence ID" value="NZ_BLLH01000009.1"/>
</dbReference>
<keyword evidence="1" id="KW-0812">Transmembrane</keyword>
<keyword evidence="4" id="KW-1185">Reference proteome</keyword>
<evidence type="ECO:0000256" key="1">
    <source>
        <dbReference type="SAM" id="Phobius"/>
    </source>
</evidence>
<keyword evidence="1" id="KW-1133">Transmembrane helix</keyword>
<comment type="caution">
    <text evidence="3">The sequence shown here is derived from an EMBL/GenBank/DDBJ whole genome shotgun (WGS) entry which is preliminary data.</text>
</comment>
<dbReference type="Pfam" id="PF04892">
    <property type="entry name" value="VanZ"/>
    <property type="match status" value="1"/>
</dbReference>
<dbReference type="PANTHER" id="PTHR36834">
    <property type="entry name" value="MEMBRANE PROTEIN-RELATED"/>
    <property type="match status" value="1"/>
</dbReference>
<evidence type="ECO:0000313" key="4">
    <source>
        <dbReference type="Proteomes" id="UP000475928"/>
    </source>
</evidence>
<accession>A0A6A0B9U0</accession>
<dbReference type="InterPro" id="IPR006976">
    <property type="entry name" value="VanZ-like"/>
</dbReference>
<feature type="transmembrane region" description="Helical" evidence="1">
    <location>
        <begin position="7"/>
        <end position="27"/>
    </location>
</feature>
<dbReference type="EMBL" id="BLLH01000009">
    <property type="protein sequence ID" value="GFH41114.1"/>
    <property type="molecule type" value="Genomic_DNA"/>
</dbReference>
<organism evidence="3 4">
    <name type="scientific">Pseudolactococcus insecticola</name>
    <dbReference type="NCBI Taxonomy" id="2709158"/>
    <lineage>
        <taxon>Bacteria</taxon>
        <taxon>Bacillati</taxon>
        <taxon>Bacillota</taxon>
        <taxon>Bacilli</taxon>
        <taxon>Lactobacillales</taxon>
        <taxon>Streptococcaceae</taxon>
        <taxon>Pseudolactococcus</taxon>
    </lineage>
</organism>
<protein>
    <recommendedName>
        <fullName evidence="2">VanZ-like domain-containing protein</fullName>
    </recommendedName>
</protein>
<feature type="domain" description="VanZ-like" evidence="2">
    <location>
        <begin position="10"/>
        <end position="146"/>
    </location>
</feature>
<dbReference type="InterPro" id="IPR053150">
    <property type="entry name" value="Teicoplanin_resist-assoc"/>
</dbReference>
<feature type="transmembrane region" description="Helical" evidence="1">
    <location>
        <begin position="66"/>
        <end position="90"/>
    </location>
</feature>
<gene>
    <name evidence="3" type="ORF">Hs20B_15120</name>
</gene>
<sequence length="159" mass="17674">MRKALKAAIAVYIIAICAMCFMPQMLFPNFKAFETPGIQHFGRITAILTPANTLVHLGKIPTIGDLAVIVGQNLANIFLLLPLVLGLLLLRKNQMSLAKVVLMTFCISLTIELTQVVLDLLFDFNRVFEVDDLITNTLGGVIAYFINRGIKKYGIFNFK</sequence>
<evidence type="ECO:0000313" key="3">
    <source>
        <dbReference type="EMBL" id="GFH41114.1"/>
    </source>
</evidence>
<feature type="transmembrane region" description="Helical" evidence="1">
    <location>
        <begin position="97"/>
        <end position="118"/>
    </location>
</feature>
<dbReference type="PANTHER" id="PTHR36834:SF2">
    <property type="entry name" value="MEMBRANE PROTEIN"/>
    <property type="match status" value="1"/>
</dbReference>
<proteinExistence type="predicted"/>
<dbReference type="AlphaFoldDB" id="A0A6A0B9U0"/>
<evidence type="ECO:0000259" key="2">
    <source>
        <dbReference type="Pfam" id="PF04892"/>
    </source>
</evidence>
<keyword evidence="1" id="KW-0472">Membrane</keyword>
<reference evidence="3 4" key="1">
    <citation type="submission" date="2020-02" db="EMBL/GenBank/DDBJ databases">
        <title>Draft genome sequence of Lactococcus sp. Hs20B0-1.</title>
        <authorList>
            <person name="Noda S."/>
            <person name="Yuki M."/>
            <person name="Ohkuma M."/>
        </authorList>
    </citation>
    <scope>NUCLEOTIDE SEQUENCE [LARGE SCALE GENOMIC DNA]</scope>
    <source>
        <strain evidence="3 4">Hs20B0-1</strain>
    </source>
</reference>
<name>A0A6A0B9U0_9LACT</name>